<feature type="domain" description="HAT C-terminal dimerisation" evidence="2">
    <location>
        <begin position="620"/>
        <end position="674"/>
    </location>
</feature>
<evidence type="ECO:0000259" key="2">
    <source>
        <dbReference type="Pfam" id="PF05699"/>
    </source>
</evidence>
<dbReference type="Pfam" id="PF05699">
    <property type="entry name" value="Dimer_Tnp_hAT"/>
    <property type="match status" value="1"/>
</dbReference>
<reference evidence="3" key="1">
    <citation type="submission" date="2021-12" db="EMBL/GenBank/DDBJ databases">
        <authorList>
            <person name="King R."/>
        </authorList>
    </citation>
    <scope>NUCLEOTIDE SEQUENCE</scope>
</reference>
<dbReference type="SUPFAM" id="SSF53098">
    <property type="entry name" value="Ribonuclease H-like"/>
    <property type="match status" value="1"/>
</dbReference>
<evidence type="ECO:0000256" key="1">
    <source>
        <dbReference type="SAM" id="MobiDB-lite"/>
    </source>
</evidence>
<feature type="region of interest" description="Disordered" evidence="1">
    <location>
        <begin position="1"/>
        <end position="38"/>
    </location>
</feature>
<feature type="compositionally biased region" description="Acidic residues" evidence="1">
    <location>
        <begin position="1"/>
        <end position="13"/>
    </location>
</feature>
<dbReference type="PANTHER" id="PTHR37162:SF1">
    <property type="entry name" value="BED-TYPE DOMAIN-CONTAINING PROTEIN"/>
    <property type="match status" value="1"/>
</dbReference>
<accession>A0ABN8AUL3</accession>
<dbReference type="PANTHER" id="PTHR37162">
    <property type="entry name" value="HAT FAMILY DIMERISATION DOMAINCONTAINING PROTEIN-RELATED"/>
    <property type="match status" value="1"/>
</dbReference>
<gene>
    <name evidence="3" type="ORF">CHILSU_LOCUS1571</name>
</gene>
<dbReference type="InterPro" id="IPR012337">
    <property type="entry name" value="RNaseH-like_sf"/>
</dbReference>
<proteinExistence type="predicted"/>
<sequence length="730" mass="82708">MSSASEDETDENDSGNGPPTPKKMRLAPGGAKVKKQKHRVQKYRVEWERDPQCSPWLGPDPASNTKARCKWCNVILIADISLIKTHKQTKKHEKNAAAYECSSKVLTKFFKPQASSNARDKNITDAEIKICGFMAAHNIPYAVVNDLIPCMKSALPDSKILEGVCMKRQKATKIVTNVIGASHKEEIANHLKKRKFSILTDDSTDCSSVKTACIVVRFYNEDFGRITSMFWELSSIFPEDDAAAAQEGARGRHLYNLLMKSFEEKDIPFANILGFGCDGASVNIGARNSIASRLKESCPGIIVMRCICHSLHLAASKACEQNIPRSCEDLARNVHNYVQHSAKRVASLAVFQKFLNVAVHKILHPAQTRWLSLLSVVDRMLEQWEPLRLYFIERHMEERTLAAESISLWLRDPFVKLFYHFLSWVLPKVVTMNAYFQSESVVITSLAQKMECAFKELLTTYMTQKYIATTPLSKVNTENKTEFIPLENIYLGVQVLEELKKPEVSIRPDLIGDFRARCRNFLIKLCKGIQERFDFDDPLLNMLPLLHPSKALSKNERSKRQSLVDLWSIVPRAKPENSQALQRLDDEWRCLPLDEIPEDVAKEKEPDIFWHKISQLTDSEGCKKYTELPSFALAVLCTPHANADCERVFSKYNLVKTKSRNRLTVQNIEGAMLASQAVKLNAKCCAAFEPTKAMHSRMTSAILYEGSNKQTADAEDHRTISDLDVIFEEI</sequence>
<dbReference type="Proteomes" id="UP001153292">
    <property type="component" value="Chromosome 11"/>
</dbReference>
<organism evidence="3 4">
    <name type="scientific">Chilo suppressalis</name>
    <name type="common">Asiatic rice borer moth</name>
    <dbReference type="NCBI Taxonomy" id="168631"/>
    <lineage>
        <taxon>Eukaryota</taxon>
        <taxon>Metazoa</taxon>
        <taxon>Ecdysozoa</taxon>
        <taxon>Arthropoda</taxon>
        <taxon>Hexapoda</taxon>
        <taxon>Insecta</taxon>
        <taxon>Pterygota</taxon>
        <taxon>Neoptera</taxon>
        <taxon>Endopterygota</taxon>
        <taxon>Lepidoptera</taxon>
        <taxon>Glossata</taxon>
        <taxon>Ditrysia</taxon>
        <taxon>Pyraloidea</taxon>
        <taxon>Crambidae</taxon>
        <taxon>Crambinae</taxon>
        <taxon>Chilo</taxon>
    </lineage>
</organism>
<evidence type="ECO:0000313" key="3">
    <source>
        <dbReference type="EMBL" id="CAH0398451.1"/>
    </source>
</evidence>
<name>A0ABN8AUL3_CHISP</name>
<dbReference type="InterPro" id="IPR008906">
    <property type="entry name" value="HATC_C_dom"/>
</dbReference>
<keyword evidence="4" id="KW-1185">Reference proteome</keyword>
<protein>
    <recommendedName>
        <fullName evidence="2">HAT C-terminal dimerisation domain-containing protein</fullName>
    </recommendedName>
</protein>
<dbReference type="EMBL" id="OU963904">
    <property type="protein sequence ID" value="CAH0398451.1"/>
    <property type="molecule type" value="Genomic_DNA"/>
</dbReference>
<evidence type="ECO:0000313" key="4">
    <source>
        <dbReference type="Proteomes" id="UP001153292"/>
    </source>
</evidence>